<sequence length="205" mass="23262">MNGSSKSETTWTSVLVLFKFVQDPGAGSDVEQVHQVHGAVLLLAANVVLRRNKDIIHTSVQFRSQILIGSRVGLRIDWGIVVVRNTVVGELTHVTFELLSVIEDEMRVDERTTTLASDWARLNRVGEVNHWHRFVRWGKRSDGQPKWQPCLFSERLRGWRVVQRDSLKRRRGNSLVNSLESGGGCWRHGVLQSEELLGVVFTLLS</sequence>
<proteinExistence type="predicted"/>
<evidence type="ECO:0000313" key="1">
    <source>
        <dbReference type="EMBL" id="KAH3687193.1"/>
    </source>
</evidence>
<protein>
    <submittedName>
        <fullName evidence="1">Uncharacterized protein</fullName>
    </submittedName>
</protein>
<reference evidence="1" key="2">
    <citation type="submission" date="2021-01" db="EMBL/GenBank/DDBJ databases">
        <authorList>
            <person name="Schikora-Tamarit M.A."/>
        </authorList>
    </citation>
    <scope>NUCLEOTIDE SEQUENCE</scope>
    <source>
        <strain evidence="1">CBS2887</strain>
    </source>
</reference>
<name>A0A9P8QAV7_WICPI</name>
<gene>
    <name evidence="1" type="ORF">WICPIJ_001823</name>
</gene>
<reference evidence="1" key="1">
    <citation type="journal article" date="2021" name="Open Biol.">
        <title>Shared evolutionary footprints suggest mitochondrial oxidative damage underlies multiple complex I losses in fungi.</title>
        <authorList>
            <person name="Schikora-Tamarit M.A."/>
            <person name="Marcet-Houben M."/>
            <person name="Nosek J."/>
            <person name="Gabaldon T."/>
        </authorList>
    </citation>
    <scope>NUCLEOTIDE SEQUENCE</scope>
    <source>
        <strain evidence="1">CBS2887</strain>
    </source>
</reference>
<evidence type="ECO:0000313" key="2">
    <source>
        <dbReference type="Proteomes" id="UP000774326"/>
    </source>
</evidence>
<accession>A0A9P8QAV7</accession>
<comment type="caution">
    <text evidence="1">The sequence shown here is derived from an EMBL/GenBank/DDBJ whole genome shotgun (WGS) entry which is preliminary data.</text>
</comment>
<dbReference type="Proteomes" id="UP000774326">
    <property type="component" value="Unassembled WGS sequence"/>
</dbReference>
<dbReference type="EMBL" id="JAEUBG010000936">
    <property type="protein sequence ID" value="KAH3687193.1"/>
    <property type="molecule type" value="Genomic_DNA"/>
</dbReference>
<keyword evidence="2" id="KW-1185">Reference proteome</keyword>
<organism evidence="1 2">
    <name type="scientific">Wickerhamomyces pijperi</name>
    <name type="common">Yeast</name>
    <name type="synonym">Pichia pijperi</name>
    <dbReference type="NCBI Taxonomy" id="599730"/>
    <lineage>
        <taxon>Eukaryota</taxon>
        <taxon>Fungi</taxon>
        <taxon>Dikarya</taxon>
        <taxon>Ascomycota</taxon>
        <taxon>Saccharomycotina</taxon>
        <taxon>Saccharomycetes</taxon>
        <taxon>Phaffomycetales</taxon>
        <taxon>Wickerhamomycetaceae</taxon>
        <taxon>Wickerhamomyces</taxon>
    </lineage>
</organism>
<dbReference type="AlphaFoldDB" id="A0A9P8QAV7"/>